<protein>
    <submittedName>
        <fullName evidence="1">Uncharacterized protein</fullName>
    </submittedName>
</protein>
<dbReference type="AlphaFoldDB" id="A0A835G970"/>
<evidence type="ECO:0000313" key="2">
    <source>
        <dbReference type="Proteomes" id="UP000648187"/>
    </source>
</evidence>
<feature type="non-terminal residue" evidence="1">
    <location>
        <position position="1"/>
    </location>
</feature>
<dbReference type="EMBL" id="JACKWZ010000281">
    <property type="protein sequence ID" value="KAF9410049.1"/>
    <property type="molecule type" value="Genomic_DNA"/>
</dbReference>
<proteinExistence type="predicted"/>
<reference evidence="1" key="1">
    <citation type="submission" date="2020-08" db="EMBL/GenBank/DDBJ databases">
        <title>Spodoptera exigua strain:BAW_Kor-Di-RS1 Genome sequencing and assembly.</title>
        <authorList>
            <person name="Kim J."/>
            <person name="Nam H.Y."/>
            <person name="Kwon M."/>
            <person name="Choi J.H."/>
            <person name="Cho S.R."/>
            <person name="Kim G.-H."/>
        </authorList>
    </citation>
    <scope>NUCLEOTIDE SEQUENCE</scope>
    <source>
        <strain evidence="1">BAW_Kor-Di-RS1</strain>
        <tissue evidence="1">Whole-body</tissue>
    </source>
</reference>
<name>A0A835G970_SPOEX</name>
<evidence type="ECO:0000313" key="1">
    <source>
        <dbReference type="EMBL" id="KAF9410049.1"/>
    </source>
</evidence>
<dbReference type="Proteomes" id="UP000648187">
    <property type="component" value="Unassembled WGS sequence"/>
</dbReference>
<keyword evidence="2" id="KW-1185">Reference proteome</keyword>
<accession>A0A835G970</accession>
<sequence>GCVHRNDYQQLEATVSRRLDGHQLALAQFGRGLLPYELPPSYSGSAPSFHGPPPPYDGPQLPYYEPPPPYYESAPPVLREAEPIRYEASRPYKLGSKLRKDIFYVLNWLEKHQKFFETKSSTDTGITDPEPTEAKYKYKTTPTDFEYEYYQKPNSYDNNSRQLTPHYLTLPSYNEFAYY</sequence>
<gene>
    <name evidence="1" type="ORF">HW555_010766</name>
</gene>
<comment type="caution">
    <text evidence="1">The sequence shown here is derived from an EMBL/GenBank/DDBJ whole genome shotgun (WGS) entry which is preliminary data.</text>
</comment>
<organism evidence="1 2">
    <name type="scientific">Spodoptera exigua</name>
    <name type="common">Beet armyworm</name>
    <name type="synonym">Noctua fulgens</name>
    <dbReference type="NCBI Taxonomy" id="7107"/>
    <lineage>
        <taxon>Eukaryota</taxon>
        <taxon>Metazoa</taxon>
        <taxon>Ecdysozoa</taxon>
        <taxon>Arthropoda</taxon>
        <taxon>Hexapoda</taxon>
        <taxon>Insecta</taxon>
        <taxon>Pterygota</taxon>
        <taxon>Neoptera</taxon>
        <taxon>Endopterygota</taxon>
        <taxon>Lepidoptera</taxon>
        <taxon>Glossata</taxon>
        <taxon>Ditrysia</taxon>
        <taxon>Noctuoidea</taxon>
        <taxon>Noctuidae</taxon>
        <taxon>Amphipyrinae</taxon>
        <taxon>Spodoptera</taxon>
    </lineage>
</organism>